<sequence>MSTNVSVVLLSLSPTNHKRSHISAEEWGHGDLGGFLHYQLDMRSFDEFRNREVDEDGEVYDVEEAADDSQQELLNFSTLLVQEGSVKTPARARMGQWRLLLLGGAPKKISGLTKVIMFCTLKGIALLSHPKRPNVVIASGSQRGGVKKACNKVLLLLLRSAPENSQP</sequence>
<gene>
    <name evidence="1" type="ORF">D8674_027034</name>
</gene>
<reference evidence="2" key="2">
    <citation type="submission" date="2019-10" db="EMBL/GenBank/DDBJ databases">
        <title>A de novo genome assembly of a pear dwarfing rootstock.</title>
        <authorList>
            <person name="Wang F."/>
            <person name="Wang J."/>
            <person name="Li S."/>
            <person name="Zhang Y."/>
            <person name="Fang M."/>
            <person name="Ma L."/>
            <person name="Zhao Y."/>
            <person name="Jiang S."/>
        </authorList>
    </citation>
    <scope>NUCLEOTIDE SEQUENCE [LARGE SCALE GENOMIC DNA]</scope>
</reference>
<accession>A0A5N5IFX4</accession>
<proteinExistence type="predicted"/>
<dbReference type="EMBL" id="SMOL01000004">
    <property type="protein sequence ID" value="KAB2636500.1"/>
    <property type="molecule type" value="Genomic_DNA"/>
</dbReference>
<evidence type="ECO:0000313" key="1">
    <source>
        <dbReference type="EMBL" id="KAB2636500.1"/>
    </source>
</evidence>
<evidence type="ECO:0000313" key="2">
    <source>
        <dbReference type="Proteomes" id="UP000327157"/>
    </source>
</evidence>
<reference evidence="1 2" key="1">
    <citation type="submission" date="2019-09" db="EMBL/GenBank/DDBJ databases">
        <authorList>
            <person name="Ou C."/>
        </authorList>
    </citation>
    <scope>NUCLEOTIDE SEQUENCE [LARGE SCALE GENOMIC DNA]</scope>
    <source>
        <strain evidence="1">S2</strain>
        <tissue evidence="1">Leaf</tissue>
    </source>
</reference>
<dbReference type="AlphaFoldDB" id="A0A5N5IFX4"/>
<keyword evidence="2" id="KW-1185">Reference proteome</keyword>
<name>A0A5N5IFX4_9ROSA</name>
<protein>
    <submittedName>
        <fullName evidence="1">Eukaryotic peptide chain release factor subunit 1-3-like</fullName>
    </submittedName>
</protein>
<reference evidence="1 2" key="3">
    <citation type="submission" date="2019-11" db="EMBL/GenBank/DDBJ databases">
        <title>A de novo genome assembly of a pear dwarfing rootstock.</title>
        <authorList>
            <person name="Wang F."/>
            <person name="Wang J."/>
            <person name="Li S."/>
            <person name="Zhang Y."/>
            <person name="Fang M."/>
            <person name="Ma L."/>
            <person name="Zhao Y."/>
            <person name="Jiang S."/>
        </authorList>
    </citation>
    <scope>NUCLEOTIDE SEQUENCE [LARGE SCALE GENOMIC DNA]</scope>
    <source>
        <strain evidence="1">S2</strain>
        <tissue evidence="1">Leaf</tissue>
    </source>
</reference>
<dbReference type="Proteomes" id="UP000327157">
    <property type="component" value="Chromosome 5"/>
</dbReference>
<organism evidence="1 2">
    <name type="scientific">Pyrus ussuriensis x Pyrus communis</name>
    <dbReference type="NCBI Taxonomy" id="2448454"/>
    <lineage>
        <taxon>Eukaryota</taxon>
        <taxon>Viridiplantae</taxon>
        <taxon>Streptophyta</taxon>
        <taxon>Embryophyta</taxon>
        <taxon>Tracheophyta</taxon>
        <taxon>Spermatophyta</taxon>
        <taxon>Magnoliopsida</taxon>
        <taxon>eudicotyledons</taxon>
        <taxon>Gunneridae</taxon>
        <taxon>Pentapetalae</taxon>
        <taxon>rosids</taxon>
        <taxon>fabids</taxon>
        <taxon>Rosales</taxon>
        <taxon>Rosaceae</taxon>
        <taxon>Amygdaloideae</taxon>
        <taxon>Maleae</taxon>
        <taxon>Pyrus</taxon>
    </lineage>
</organism>
<comment type="caution">
    <text evidence="1">The sequence shown here is derived from an EMBL/GenBank/DDBJ whole genome shotgun (WGS) entry which is preliminary data.</text>
</comment>